<dbReference type="RefSeq" id="WP_058472064.1">
    <property type="nucleotide sequence ID" value="NZ_CAAAIC010000006.1"/>
</dbReference>
<proteinExistence type="predicted"/>
<dbReference type="OrthoDB" id="5140890at2"/>
<evidence type="ECO:0000313" key="1">
    <source>
        <dbReference type="EMBL" id="KTD18401.1"/>
    </source>
</evidence>
<gene>
    <name evidence="1" type="ORF">Ljor_2707</name>
</gene>
<dbReference type="Proteomes" id="UP000055035">
    <property type="component" value="Unassembled WGS sequence"/>
</dbReference>
<keyword evidence="2" id="KW-1185">Reference proteome</keyword>
<name>A0A0W0VE32_9GAMM</name>
<dbReference type="EMBL" id="LNYJ01000011">
    <property type="protein sequence ID" value="KTD18401.1"/>
    <property type="molecule type" value="Genomic_DNA"/>
</dbReference>
<accession>A0A0W0VE32</accession>
<sequence>MGLFFRRQIAAHHKLLEALNGETLTQAFVDLLNSFGMEPALQTALQSRPGFLLETLLSQNKFAFVQEFLQCEKINNRHQFITIDVYKKILSSQNHTLINLCRETLKVCPSQKHKALVLYPLMTEILNRVLDHDKTLHNKVMKGWQRVNLDELLALNLFLQLGPEGHQLEHYFKGGLFAVKDGGRLKQFFQANMKSKDRSHDCSHPSISPVHSNQGQFIPEFLFGDRNIDFIQGKQIYNRLNKLQKAVELTEDSYTWFQAEYASLFGESMLERIKNYLTHKLCFIIYWLTSKNVGPYGLSEYKENNVAILRGIEPEDESAPFYSVAIDESGFEHTFPFISFK</sequence>
<dbReference type="STRING" id="456.Ljor_2707"/>
<dbReference type="PATRIC" id="fig|456.5.peg.2901"/>
<dbReference type="AlphaFoldDB" id="A0A0W0VE32"/>
<evidence type="ECO:0000313" key="2">
    <source>
        <dbReference type="Proteomes" id="UP000055035"/>
    </source>
</evidence>
<reference evidence="1 2" key="1">
    <citation type="submission" date="2015-11" db="EMBL/GenBank/DDBJ databases">
        <title>Genomic analysis of 38 Legionella species identifies large and diverse effector repertoires.</title>
        <authorList>
            <person name="Burstein D."/>
            <person name="Amaro F."/>
            <person name="Zusman T."/>
            <person name="Lifshitz Z."/>
            <person name="Cohen O."/>
            <person name="Gilbert J.A."/>
            <person name="Pupko T."/>
            <person name="Shuman H.A."/>
            <person name="Segal G."/>
        </authorList>
    </citation>
    <scope>NUCLEOTIDE SEQUENCE [LARGE SCALE GENOMIC DNA]</scope>
    <source>
        <strain evidence="1 2">BL-540</strain>
    </source>
</reference>
<organism evidence="1 2">
    <name type="scientific">Legionella jordanis</name>
    <dbReference type="NCBI Taxonomy" id="456"/>
    <lineage>
        <taxon>Bacteria</taxon>
        <taxon>Pseudomonadati</taxon>
        <taxon>Pseudomonadota</taxon>
        <taxon>Gammaproteobacteria</taxon>
        <taxon>Legionellales</taxon>
        <taxon>Legionellaceae</taxon>
        <taxon>Legionella</taxon>
    </lineage>
</organism>
<protein>
    <submittedName>
        <fullName evidence="1">Uncharacterized protein</fullName>
    </submittedName>
</protein>
<comment type="caution">
    <text evidence="1">The sequence shown here is derived from an EMBL/GenBank/DDBJ whole genome shotgun (WGS) entry which is preliminary data.</text>
</comment>